<keyword evidence="3" id="KW-0677">Repeat</keyword>
<dbReference type="PANTHER" id="PTHR24028">
    <property type="entry name" value="CADHERIN-87A"/>
    <property type="match status" value="1"/>
</dbReference>
<evidence type="ECO:0000256" key="3">
    <source>
        <dbReference type="ARBA" id="ARBA00022737"/>
    </source>
</evidence>
<dbReference type="InterPro" id="IPR015919">
    <property type="entry name" value="Cadherin-like_sf"/>
</dbReference>
<dbReference type="PROSITE" id="PS00232">
    <property type="entry name" value="CADHERIN_1"/>
    <property type="match status" value="1"/>
</dbReference>
<feature type="compositionally biased region" description="Gly residues" evidence="9">
    <location>
        <begin position="789"/>
        <end position="804"/>
    </location>
</feature>
<evidence type="ECO:0000256" key="5">
    <source>
        <dbReference type="ARBA" id="ARBA00022989"/>
    </source>
</evidence>
<keyword evidence="6" id="KW-0472">Membrane</keyword>
<evidence type="ECO:0000256" key="7">
    <source>
        <dbReference type="ARBA" id="ARBA00023180"/>
    </source>
</evidence>
<evidence type="ECO:0000256" key="8">
    <source>
        <dbReference type="PROSITE-ProRule" id="PRU00043"/>
    </source>
</evidence>
<dbReference type="InterPro" id="IPR050174">
    <property type="entry name" value="Protocadherin/Cadherin-CA"/>
</dbReference>
<dbReference type="PRINTS" id="PR00205">
    <property type="entry name" value="CADHERIN"/>
</dbReference>
<protein>
    <submittedName>
        <fullName evidence="12">Cadherin domain-containing protein</fullName>
    </submittedName>
</protein>
<dbReference type="Proteomes" id="UP000095280">
    <property type="component" value="Unplaced"/>
</dbReference>
<dbReference type="PROSITE" id="PS50268">
    <property type="entry name" value="CADHERIN_2"/>
    <property type="match status" value="2"/>
</dbReference>
<evidence type="ECO:0000313" key="11">
    <source>
        <dbReference type="Proteomes" id="UP000095280"/>
    </source>
</evidence>
<accession>A0A1I8FM55</accession>
<reference evidence="12" key="1">
    <citation type="submission" date="2016-11" db="UniProtKB">
        <authorList>
            <consortium name="WormBaseParasite"/>
        </authorList>
    </citation>
    <scope>IDENTIFICATION</scope>
</reference>
<evidence type="ECO:0000313" key="12">
    <source>
        <dbReference type="WBParaSite" id="maker-unitig_38626-snap-gene-0.2-mRNA-1"/>
    </source>
</evidence>
<dbReference type="Gene3D" id="2.60.40.60">
    <property type="entry name" value="Cadherins"/>
    <property type="match status" value="1"/>
</dbReference>
<keyword evidence="5" id="KW-1133">Transmembrane helix</keyword>
<keyword evidence="7" id="KW-0325">Glycoprotein</keyword>
<dbReference type="WBParaSite" id="maker-unitig_38626-snap-gene-0.2-mRNA-1">
    <property type="protein sequence ID" value="maker-unitig_38626-snap-gene-0.2-mRNA-1"/>
    <property type="gene ID" value="maker-unitig_38626-snap-gene-0.2"/>
</dbReference>
<comment type="subcellular location">
    <subcellularLocation>
        <location evidence="1">Membrane</location>
        <topology evidence="1">Single-pass membrane protein</topology>
    </subcellularLocation>
</comment>
<dbReference type="GO" id="GO:0005886">
    <property type="term" value="C:plasma membrane"/>
    <property type="evidence" value="ECO:0007669"/>
    <property type="project" value="InterPro"/>
</dbReference>
<keyword evidence="2" id="KW-0812">Transmembrane</keyword>
<keyword evidence="11" id="KW-1185">Reference proteome</keyword>
<evidence type="ECO:0000256" key="9">
    <source>
        <dbReference type="SAM" id="MobiDB-lite"/>
    </source>
</evidence>
<dbReference type="SMART" id="SM00112">
    <property type="entry name" value="CA"/>
    <property type="match status" value="2"/>
</dbReference>
<dbReference type="InterPro" id="IPR002126">
    <property type="entry name" value="Cadherin-like_dom"/>
</dbReference>
<dbReference type="PANTHER" id="PTHR24028:SF146">
    <property type="entry name" value="CADHERIN 96CB, ISOFORM D-RELATED"/>
    <property type="match status" value="1"/>
</dbReference>
<evidence type="ECO:0000256" key="1">
    <source>
        <dbReference type="ARBA" id="ARBA00004167"/>
    </source>
</evidence>
<name>A0A1I8FM55_9PLAT</name>
<feature type="domain" description="Cadherin" evidence="10">
    <location>
        <begin position="464"/>
        <end position="534"/>
    </location>
</feature>
<dbReference type="AlphaFoldDB" id="A0A1I8FM55"/>
<feature type="region of interest" description="Disordered" evidence="9">
    <location>
        <begin position="523"/>
        <end position="596"/>
    </location>
</feature>
<dbReference type="GO" id="GO:0005509">
    <property type="term" value="F:calcium ion binding"/>
    <property type="evidence" value="ECO:0007669"/>
    <property type="project" value="UniProtKB-UniRule"/>
</dbReference>
<keyword evidence="4 8" id="KW-0106">Calcium</keyword>
<dbReference type="GO" id="GO:0007156">
    <property type="term" value="P:homophilic cell adhesion via plasma membrane adhesion molecules"/>
    <property type="evidence" value="ECO:0007669"/>
    <property type="project" value="InterPro"/>
</dbReference>
<evidence type="ECO:0000256" key="6">
    <source>
        <dbReference type="ARBA" id="ARBA00023136"/>
    </source>
</evidence>
<dbReference type="SUPFAM" id="SSF49313">
    <property type="entry name" value="Cadherin-like"/>
    <property type="match status" value="1"/>
</dbReference>
<evidence type="ECO:0000256" key="2">
    <source>
        <dbReference type="ARBA" id="ARBA00022692"/>
    </source>
</evidence>
<feature type="region of interest" description="Disordered" evidence="9">
    <location>
        <begin position="625"/>
        <end position="658"/>
    </location>
</feature>
<dbReference type="InterPro" id="IPR020894">
    <property type="entry name" value="Cadherin_CS"/>
</dbReference>
<dbReference type="CDD" id="cd11304">
    <property type="entry name" value="Cadherin_repeat"/>
    <property type="match status" value="3"/>
</dbReference>
<evidence type="ECO:0000259" key="10">
    <source>
        <dbReference type="PROSITE" id="PS50268"/>
    </source>
</evidence>
<organism evidence="11 12">
    <name type="scientific">Macrostomum lignano</name>
    <dbReference type="NCBI Taxonomy" id="282301"/>
    <lineage>
        <taxon>Eukaryota</taxon>
        <taxon>Metazoa</taxon>
        <taxon>Spiralia</taxon>
        <taxon>Lophotrochozoa</taxon>
        <taxon>Platyhelminthes</taxon>
        <taxon>Rhabditophora</taxon>
        <taxon>Macrostomorpha</taxon>
        <taxon>Macrostomida</taxon>
        <taxon>Macrostomidae</taxon>
        <taxon>Macrostomum</taxon>
    </lineage>
</organism>
<feature type="compositionally biased region" description="Low complexity" evidence="9">
    <location>
        <begin position="635"/>
        <end position="652"/>
    </location>
</feature>
<sequence length="951" mass="101895">MLSPSRPSSALLPLPSHVVAVKARAAACQCQFTSTREASARGWELASQPCPWPMPRRSAAFEINESTGSNAEMHCPNLPECRKSLQTCGWRTFDRPSRSPSSSWSYVIRDKNDNALTTVLLRCTRRWRSPRTSTIRHCSCPPMTDAGTHALLQRATLTRIVSISEPSRRQGGRGSVGPTRPSRSCSVGPGLDYGETARLQHHAGGCDRAFTTLWQHHHHCADSSPGRERQLAEVQPARVPPRTRVRVRLQIWLSGCWSTVLKATDADDGENGPAGVLHCSPRWRGLRHTALMAIWFLVGPPGSPSTSRVSDSGATPLSDHARVIIDVLDSVNDHAPEMSLQARSAAPSLRENVVVNGRFAVLRVSDGDLGDNGRVDCRLARGRRQIRHAAAPTASEAEIYARELHAADSRDRRVLDHGEPRRTVKQDLAIDHRGRQRARAGVSRHDSLRIGRCRAAGERIRCQSVDAATGTIRTLAPLDREAMTSFEGAQPVCVLDDRSLRRPAQQQHPVNVKIVDINDNAAAAGRAQHADPTSPPSSPSASSPTRTATSREHRQPPTSFRLLRTLRSPPGLNLNFTVDRTAESPPAASSTGRRPPQHLLMVALRNVGGPPVQETTATVTVRLRDLNDNPPRILAARTEPSSSTSPTSSPSKATRRRRLRAVRYTAIELALRRGSLHFSGCRSGSPIRNRLGQRPAAGGTNALAPGRHEPELAVTDTGAPAAHTATCSCRRSVGARLGAGWGSGIQLDGACLLIIVGGLQLHHRAASGAAVAAAVAAARGGDRRRRSKGGGASGSAGGGSGGGSRPTSRHGRWQAAAAAGGGGGPGSHWKLPDGRRRQPAAAADNFRAPADPDGGTLRSPEVRLANAVNDGKELFILGGGRQFFFSPKMTDGTAETCPTPRPKSPSLIKRIVQLWNVCVAPAEPSSPPTAAYQNIQETGRQECVQLKQAPR</sequence>
<feature type="region of interest" description="Disordered" evidence="9">
    <location>
        <begin position="684"/>
        <end position="706"/>
    </location>
</feature>
<proteinExistence type="predicted"/>
<feature type="compositionally biased region" description="Low complexity" evidence="9">
    <location>
        <begin position="839"/>
        <end position="853"/>
    </location>
</feature>
<evidence type="ECO:0000256" key="4">
    <source>
        <dbReference type="ARBA" id="ARBA00022837"/>
    </source>
</evidence>
<feature type="domain" description="Cadherin" evidence="10">
    <location>
        <begin position="578"/>
        <end position="633"/>
    </location>
</feature>
<feature type="compositionally biased region" description="Low complexity" evidence="9">
    <location>
        <begin position="539"/>
        <end position="548"/>
    </location>
</feature>
<feature type="region of interest" description="Disordered" evidence="9">
    <location>
        <begin position="778"/>
        <end position="858"/>
    </location>
</feature>
<feature type="region of interest" description="Disordered" evidence="9">
    <location>
        <begin position="162"/>
        <end position="188"/>
    </location>
</feature>